<dbReference type="InterPro" id="IPR021127">
    <property type="entry name" value="CRISPR_associated_Cas2"/>
</dbReference>
<evidence type="ECO:0000256" key="6">
    <source>
        <dbReference type="ARBA" id="ARBA00022801"/>
    </source>
</evidence>
<comment type="function">
    <text evidence="9">CRISPR (clustered regularly interspaced short palindromic repeat), is an adaptive immune system that provides protection against mobile genetic elements (viruses, transposable elements and conjugative plasmids). CRISPR clusters contain sequences complementary to antecedent mobile elements and target invading nucleic acids. CRISPR clusters are transcribed and processed into CRISPR RNA (crRNA). Functions as a ssRNA-specific endoribonuclease. Involved in the integration of spacer DNA into the CRISPR cassette.</text>
</comment>
<keyword evidence="7 9" id="KW-0460">Magnesium</keyword>
<dbReference type="EMBL" id="CP051167">
    <property type="protein sequence ID" value="QIZ69869.1"/>
    <property type="molecule type" value="Genomic_DNA"/>
</dbReference>
<proteinExistence type="inferred from homology"/>
<evidence type="ECO:0000256" key="3">
    <source>
        <dbReference type="ARBA" id="ARBA00022722"/>
    </source>
</evidence>
<evidence type="ECO:0000256" key="7">
    <source>
        <dbReference type="ARBA" id="ARBA00022842"/>
    </source>
</evidence>
<evidence type="ECO:0000256" key="10">
    <source>
        <dbReference type="PIRNR" id="PIRNR032582"/>
    </source>
</evidence>
<dbReference type="Gene3D" id="3.30.70.240">
    <property type="match status" value="1"/>
</dbReference>
<dbReference type="HAMAP" id="MF_01471">
    <property type="entry name" value="Cas2"/>
    <property type="match status" value="1"/>
</dbReference>
<keyword evidence="6 9" id="KW-0378">Hydrolase</keyword>
<dbReference type="GO" id="GO:0051607">
    <property type="term" value="P:defense response to virus"/>
    <property type="evidence" value="ECO:0007669"/>
    <property type="project" value="UniProtKB-UniRule"/>
</dbReference>
<accession>A0A6H1TX03</accession>
<dbReference type="CDD" id="cd09725">
    <property type="entry name" value="Cas2_I_II_III"/>
    <property type="match status" value="1"/>
</dbReference>
<protein>
    <recommendedName>
        <fullName evidence="9">CRISPR-associated endoribonuclease Cas2</fullName>
        <ecNumber evidence="9">3.1.-.-</ecNumber>
    </recommendedName>
</protein>
<comment type="subunit">
    <text evidence="9">Homodimer, forms a heterotetramer with a Cas1 homodimer.</text>
</comment>
<evidence type="ECO:0000313" key="12">
    <source>
        <dbReference type="Proteomes" id="UP000500857"/>
    </source>
</evidence>
<evidence type="ECO:0000256" key="5">
    <source>
        <dbReference type="ARBA" id="ARBA00022759"/>
    </source>
</evidence>
<evidence type="ECO:0000256" key="4">
    <source>
        <dbReference type="ARBA" id="ARBA00022723"/>
    </source>
</evidence>
<name>A0A6H1TX03_9CYAN</name>
<evidence type="ECO:0000313" key="11">
    <source>
        <dbReference type="EMBL" id="QIZ69869.1"/>
    </source>
</evidence>
<dbReference type="EC" id="3.1.-.-" evidence="9"/>
<keyword evidence="8 9" id="KW-0051">Antiviral defense</keyword>
<keyword evidence="3 9" id="KW-0540">Nuclease</keyword>
<comment type="cofactor">
    <cofactor evidence="1 9">
        <name>Mg(2+)</name>
        <dbReference type="ChEBI" id="CHEBI:18420"/>
    </cofactor>
</comment>
<keyword evidence="4 9" id="KW-0479">Metal-binding</keyword>
<dbReference type="Pfam" id="PF09827">
    <property type="entry name" value="CRISPR_Cas2"/>
    <property type="match status" value="1"/>
</dbReference>
<gene>
    <name evidence="9 11" type="primary">cas2</name>
    <name evidence="11" type="ORF">HCG48_04130</name>
</gene>
<dbReference type="InterPro" id="IPR019199">
    <property type="entry name" value="Virulence_VapD/CRISPR_Cas2"/>
</dbReference>
<dbReference type="RefSeq" id="WP_168568026.1">
    <property type="nucleotide sequence ID" value="NZ_CP051167.1"/>
</dbReference>
<feature type="binding site" evidence="9">
    <location>
        <position position="11"/>
    </location>
    <ligand>
        <name>Mg(2+)</name>
        <dbReference type="ChEBI" id="CHEBI:18420"/>
        <note>catalytic</note>
    </ligand>
</feature>
<organism evidence="11 12">
    <name type="scientific">Oxynema aestuarii AP17</name>
    <dbReference type="NCBI Taxonomy" id="2064643"/>
    <lineage>
        <taxon>Bacteria</taxon>
        <taxon>Bacillati</taxon>
        <taxon>Cyanobacteriota</taxon>
        <taxon>Cyanophyceae</taxon>
        <taxon>Oscillatoriophycideae</taxon>
        <taxon>Oscillatoriales</taxon>
        <taxon>Oscillatoriaceae</taxon>
        <taxon>Oxynema</taxon>
        <taxon>Oxynema aestuarii</taxon>
    </lineage>
</organism>
<dbReference type="NCBIfam" id="TIGR01573">
    <property type="entry name" value="cas2"/>
    <property type="match status" value="1"/>
</dbReference>
<dbReference type="GO" id="GO:0004521">
    <property type="term" value="F:RNA endonuclease activity"/>
    <property type="evidence" value="ECO:0007669"/>
    <property type="project" value="UniProtKB-UniRule"/>
</dbReference>
<dbReference type="Proteomes" id="UP000500857">
    <property type="component" value="Chromosome"/>
</dbReference>
<dbReference type="KEGG" id="oxy:HCG48_04130"/>
<comment type="similarity">
    <text evidence="2 9 10">Belongs to the CRISPR-associated endoribonuclease Cas2 protein family.</text>
</comment>
<dbReference type="GO" id="GO:0016787">
    <property type="term" value="F:hydrolase activity"/>
    <property type="evidence" value="ECO:0007669"/>
    <property type="project" value="UniProtKB-KW"/>
</dbReference>
<dbReference type="PANTHER" id="PTHR34405:SF3">
    <property type="entry name" value="CRISPR-ASSOCIATED ENDORIBONUCLEASE CAS2 3"/>
    <property type="match status" value="1"/>
</dbReference>
<evidence type="ECO:0000256" key="9">
    <source>
        <dbReference type="HAMAP-Rule" id="MF_01471"/>
    </source>
</evidence>
<dbReference type="GO" id="GO:0046872">
    <property type="term" value="F:metal ion binding"/>
    <property type="evidence" value="ECO:0007669"/>
    <property type="project" value="UniProtKB-UniRule"/>
</dbReference>
<evidence type="ECO:0000256" key="8">
    <source>
        <dbReference type="ARBA" id="ARBA00023118"/>
    </source>
</evidence>
<keyword evidence="5 9" id="KW-0255">Endonuclease</keyword>
<dbReference type="PANTHER" id="PTHR34405">
    <property type="entry name" value="CRISPR-ASSOCIATED ENDORIBONUCLEASE CAS2"/>
    <property type="match status" value="1"/>
</dbReference>
<reference evidence="11 12" key="1">
    <citation type="submission" date="2020-04" db="EMBL/GenBank/DDBJ databases">
        <authorList>
            <person name="Basu S."/>
            <person name="Maruthanayagam V."/>
            <person name="Chakraborty S."/>
            <person name="Pramanik A."/>
            <person name="Mukherjee J."/>
            <person name="Brink B."/>
        </authorList>
    </citation>
    <scope>NUCLEOTIDE SEQUENCE [LARGE SCALE GENOMIC DNA]</scope>
    <source>
        <strain evidence="11 12">AP17</strain>
    </source>
</reference>
<dbReference type="GO" id="GO:0043571">
    <property type="term" value="P:maintenance of CRISPR repeat elements"/>
    <property type="evidence" value="ECO:0007669"/>
    <property type="project" value="UniProtKB-UniRule"/>
</dbReference>
<keyword evidence="12" id="KW-1185">Reference proteome</keyword>
<evidence type="ECO:0000256" key="2">
    <source>
        <dbReference type="ARBA" id="ARBA00009959"/>
    </source>
</evidence>
<dbReference type="PIRSF" id="PIRSF032582">
    <property type="entry name" value="Cas2"/>
    <property type="match status" value="1"/>
</dbReference>
<dbReference type="AlphaFoldDB" id="A0A6H1TX03"/>
<dbReference type="SUPFAM" id="SSF143430">
    <property type="entry name" value="TTP0101/SSO1404-like"/>
    <property type="match status" value="1"/>
</dbReference>
<sequence>MKDLLYLIVYDLPATAAGNKRRQRLHDLLCGYGTWKQYSLFECFLDAKQFASLQIKIETLIKPAEDAVCIYVLDAMAVRKTIVYGMPPPRQETVTIV</sequence>
<evidence type="ECO:0000256" key="1">
    <source>
        <dbReference type="ARBA" id="ARBA00001946"/>
    </source>
</evidence>